<evidence type="ECO:0000313" key="4">
    <source>
        <dbReference type="Proteomes" id="UP001152799"/>
    </source>
</evidence>
<feature type="region of interest" description="Disordered" evidence="2">
    <location>
        <begin position="188"/>
        <end position="253"/>
    </location>
</feature>
<organism evidence="3 4">
    <name type="scientific">Ceutorhynchus assimilis</name>
    <name type="common">cabbage seed weevil</name>
    <dbReference type="NCBI Taxonomy" id="467358"/>
    <lineage>
        <taxon>Eukaryota</taxon>
        <taxon>Metazoa</taxon>
        <taxon>Ecdysozoa</taxon>
        <taxon>Arthropoda</taxon>
        <taxon>Hexapoda</taxon>
        <taxon>Insecta</taxon>
        <taxon>Pterygota</taxon>
        <taxon>Neoptera</taxon>
        <taxon>Endopterygota</taxon>
        <taxon>Coleoptera</taxon>
        <taxon>Polyphaga</taxon>
        <taxon>Cucujiformia</taxon>
        <taxon>Curculionidae</taxon>
        <taxon>Ceutorhynchinae</taxon>
        <taxon>Ceutorhynchus</taxon>
    </lineage>
</organism>
<dbReference type="EMBL" id="OU892279">
    <property type="protein sequence ID" value="CAG9765614.1"/>
    <property type="molecule type" value="Genomic_DNA"/>
</dbReference>
<keyword evidence="4" id="KW-1185">Reference proteome</keyword>
<sequence length="253" mass="30045">MGDFSLEDIKLLLQKQTKELKEEFNKKIKPIDRKVEENTSRILKLEERNIVLERKLRKNNVIIFGLENQQQESLANYVIAKINTLFELNLELTDINNIYQLNRDPKSPVIIEFSTFLKKLEIFKSTEKLKELRKHKISVSNDMCPENRRDHKILRKHFKLAKESNKTCKIQGLRIQIEDKWYTAADLEYSPEENPEESEDEDDSSEKDQVETEFHSRQRSGQRARENNSVKRKLNHISPKTLTLHNTRTKKKK</sequence>
<dbReference type="OrthoDB" id="6059368at2759"/>
<proteinExistence type="predicted"/>
<name>A0A9N9MJN0_9CUCU</name>
<evidence type="ECO:0000256" key="2">
    <source>
        <dbReference type="SAM" id="MobiDB-lite"/>
    </source>
</evidence>
<evidence type="ECO:0000313" key="3">
    <source>
        <dbReference type="EMBL" id="CAG9765614.1"/>
    </source>
</evidence>
<dbReference type="Proteomes" id="UP001152799">
    <property type="component" value="Chromosome 3"/>
</dbReference>
<evidence type="ECO:0000256" key="1">
    <source>
        <dbReference type="SAM" id="Coils"/>
    </source>
</evidence>
<reference evidence="3" key="1">
    <citation type="submission" date="2022-01" db="EMBL/GenBank/DDBJ databases">
        <authorList>
            <person name="King R."/>
        </authorList>
    </citation>
    <scope>NUCLEOTIDE SEQUENCE</scope>
</reference>
<dbReference type="AlphaFoldDB" id="A0A9N9MJN0"/>
<feature type="compositionally biased region" description="Basic and acidic residues" evidence="2">
    <location>
        <begin position="206"/>
        <end position="216"/>
    </location>
</feature>
<feature type="coiled-coil region" evidence="1">
    <location>
        <begin position="6"/>
        <end position="55"/>
    </location>
</feature>
<feature type="compositionally biased region" description="Acidic residues" evidence="2">
    <location>
        <begin position="189"/>
        <end position="205"/>
    </location>
</feature>
<accession>A0A9N9MJN0</accession>
<gene>
    <name evidence="3" type="ORF">CEUTPL_LOCUS6219</name>
</gene>
<keyword evidence="1" id="KW-0175">Coiled coil</keyword>
<protein>
    <submittedName>
        <fullName evidence="3">Uncharacterized protein</fullName>
    </submittedName>
</protein>